<evidence type="ECO:0000256" key="3">
    <source>
        <dbReference type="SAM" id="MobiDB-lite"/>
    </source>
</evidence>
<gene>
    <name evidence="5" type="primary">lytA_31</name>
    <name evidence="5" type="ORF">CLOSAC_35530</name>
</gene>
<evidence type="ECO:0000256" key="4">
    <source>
        <dbReference type="SAM" id="SignalP"/>
    </source>
</evidence>
<dbReference type="GO" id="GO:0008745">
    <property type="term" value="F:N-acetylmuramoyl-L-alanine amidase activity"/>
    <property type="evidence" value="ECO:0007669"/>
    <property type="project" value="UniProtKB-EC"/>
</dbReference>
<feature type="repeat" description="Cell wall-binding" evidence="2">
    <location>
        <begin position="135"/>
        <end position="154"/>
    </location>
</feature>
<dbReference type="SUPFAM" id="SSF69360">
    <property type="entry name" value="Cell wall binding repeat"/>
    <property type="match status" value="1"/>
</dbReference>
<comment type="caution">
    <text evidence="5">The sequence shown here is derived from an EMBL/GenBank/DDBJ whole genome shotgun (WGS) entry which is preliminary data.</text>
</comment>
<evidence type="ECO:0000313" key="6">
    <source>
        <dbReference type="Proteomes" id="UP000191154"/>
    </source>
</evidence>
<dbReference type="RefSeq" id="WP_077866595.1">
    <property type="nucleotide sequence ID" value="NZ_LZYZ01000007.1"/>
</dbReference>
<feature type="region of interest" description="Disordered" evidence="3">
    <location>
        <begin position="64"/>
        <end position="106"/>
    </location>
</feature>
<dbReference type="STRING" id="169679.CSACC_27700"/>
<dbReference type="AlphaFoldDB" id="A0A1S8MYL2"/>
<accession>A0A1S8MYL2</accession>
<dbReference type="Proteomes" id="UP000191154">
    <property type="component" value="Unassembled WGS sequence"/>
</dbReference>
<protein>
    <submittedName>
        <fullName evidence="5">Autolysin</fullName>
        <ecNumber evidence="5">3.5.1.28</ecNumber>
    </submittedName>
</protein>
<dbReference type="EC" id="3.5.1.28" evidence="5"/>
<sequence>MKSNKIKVLMLAITAVMVQSTCAYAASSSETDYTKEELNNLKPGYESKDQDKSNYNVNSYTNKFINPTTTNESDNNDTKTEDSGTNWADSIPGKSTDDKSSGSIVSTQISTGNEGDFWAKTSEGKWMLIEQGVPAWGWKMVNGNWYYMDQSGIMQTGWLNYNSKWYYLKENGSMEYDTVVDGYYLDSDGAAVI</sequence>
<keyword evidence="5" id="KW-0378">Hydrolase</keyword>
<dbReference type="Gene3D" id="2.10.270.10">
    <property type="entry name" value="Cholin Binding"/>
    <property type="match status" value="1"/>
</dbReference>
<keyword evidence="4" id="KW-0732">Signal</keyword>
<evidence type="ECO:0000313" key="5">
    <source>
        <dbReference type="EMBL" id="OOM09272.1"/>
    </source>
</evidence>
<feature type="repeat" description="Cell wall-binding" evidence="2">
    <location>
        <begin position="155"/>
        <end position="174"/>
    </location>
</feature>
<feature type="compositionally biased region" description="Polar residues" evidence="3">
    <location>
        <begin position="64"/>
        <end position="73"/>
    </location>
</feature>
<name>A0A1S8MYL2_CLOSA</name>
<feature type="signal peptide" evidence="4">
    <location>
        <begin position="1"/>
        <end position="25"/>
    </location>
</feature>
<reference evidence="5 6" key="1">
    <citation type="submission" date="2016-05" db="EMBL/GenBank/DDBJ databases">
        <title>Microbial solvent formation.</title>
        <authorList>
            <person name="Poehlein A."/>
            <person name="Montoya Solano J.D."/>
            <person name="Flitsch S."/>
            <person name="Krabben P."/>
            <person name="Duerre P."/>
            <person name="Daniel R."/>
        </authorList>
    </citation>
    <scope>NUCLEOTIDE SEQUENCE [LARGE SCALE GENOMIC DNA]</scope>
    <source>
        <strain evidence="5 6">L1-8</strain>
    </source>
</reference>
<feature type="chain" id="PRO_5012233145" evidence="4">
    <location>
        <begin position="26"/>
        <end position="193"/>
    </location>
</feature>
<dbReference type="EMBL" id="LZYZ01000007">
    <property type="protein sequence ID" value="OOM09272.1"/>
    <property type="molecule type" value="Genomic_DNA"/>
</dbReference>
<dbReference type="PROSITE" id="PS51170">
    <property type="entry name" value="CW"/>
    <property type="match status" value="2"/>
</dbReference>
<organism evidence="5 6">
    <name type="scientific">Clostridium saccharobutylicum</name>
    <dbReference type="NCBI Taxonomy" id="169679"/>
    <lineage>
        <taxon>Bacteria</taxon>
        <taxon>Bacillati</taxon>
        <taxon>Bacillota</taxon>
        <taxon>Clostridia</taxon>
        <taxon>Eubacteriales</taxon>
        <taxon>Clostridiaceae</taxon>
        <taxon>Clostridium</taxon>
    </lineage>
</organism>
<evidence type="ECO:0000256" key="1">
    <source>
        <dbReference type="ARBA" id="ARBA00022737"/>
    </source>
</evidence>
<dbReference type="InterPro" id="IPR018337">
    <property type="entry name" value="Cell_wall/Cho-bd_repeat"/>
</dbReference>
<dbReference type="Pfam" id="PF19127">
    <property type="entry name" value="Choline_bind_3"/>
    <property type="match status" value="1"/>
</dbReference>
<proteinExistence type="predicted"/>
<keyword evidence="1" id="KW-0677">Repeat</keyword>
<evidence type="ECO:0000256" key="2">
    <source>
        <dbReference type="PROSITE-ProRule" id="PRU00591"/>
    </source>
</evidence>